<keyword evidence="3" id="KW-1185">Reference proteome</keyword>
<evidence type="ECO:0000256" key="1">
    <source>
        <dbReference type="SAM" id="MobiDB-lite"/>
    </source>
</evidence>
<comment type="caution">
    <text evidence="2">The sequence shown here is derived from an EMBL/GenBank/DDBJ whole genome shotgun (WGS) entry which is preliminary data.</text>
</comment>
<evidence type="ECO:0000313" key="2">
    <source>
        <dbReference type="EMBL" id="GAV07526.1"/>
    </source>
</evidence>
<reference evidence="2 3" key="1">
    <citation type="journal article" date="2016" name="Nat. Commun.">
        <title>Extremotolerant tardigrade genome and improved radiotolerance of human cultured cells by tardigrade-unique protein.</title>
        <authorList>
            <person name="Hashimoto T."/>
            <person name="Horikawa D.D."/>
            <person name="Saito Y."/>
            <person name="Kuwahara H."/>
            <person name="Kozuka-Hata H."/>
            <person name="Shin-I T."/>
            <person name="Minakuchi Y."/>
            <person name="Ohishi K."/>
            <person name="Motoyama A."/>
            <person name="Aizu T."/>
            <person name="Enomoto A."/>
            <person name="Kondo K."/>
            <person name="Tanaka S."/>
            <person name="Hara Y."/>
            <person name="Koshikawa S."/>
            <person name="Sagara H."/>
            <person name="Miura T."/>
            <person name="Yokobori S."/>
            <person name="Miyagawa K."/>
            <person name="Suzuki Y."/>
            <person name="Kubo T."/>
            <person name="Oyama M."/>
            <person name="Kohara Y."/>
            <person name="Fujiyama A."/>
            <person name="Arakawa K."/>
            <person name="Katayama T."/>
            <person name="Toyoda A."/>
            <person name="Kunieda T."/>
        </authorList>
    </citation>
    <scope>NUCLEOTIDE SEQUENCE [LARGE SCALE GENOMIC DNA]</scope>
    <source>
        <strain evidence="2 3">YOKOZUNA-1</strain>
    </source>
</reference>
<sequence>MVVKRGAPSDQAVDPNNLISGLKQLFSHLELTDTDIRKTNQELSANNVFPVLHCLPESTCGARKPVVHVACVAAAIVQMPFLLEDAIQDEAKTAKQGCARTTPRDRHSRGDTLLDMARRLTTSTCDAETKTYDGMLHLCKNKAQFRGMYTDKPNEWGCVDCTAAGRCVTKAERRRMGSVINEDATIEAAETTDRSTITDPRQQAP</sequence>
<feature type="region of interest" description="Disordered" evidence="1">
    <location>
        <begin position="184"/>
        <end position="205"/>
    </location>
</feature>
<feature type="compositionally biased region" description="Polar residues" evidence="1">
    <location>
        <begin position="194"/>
        <end position="205"/>
    </location>
</feature>
<dbReference type="Proteomes" id="UP000186922">
    <property type="component" value="Unassembled WGS sequence"/>
</dbReference>
<name>A0A1D1W2N1_RAMVA</name>
<dbReference type="AlphaFoldDB" id="A0A1D1W2N1"/>
<organism evidence="2 3">
    <name type="scientific">Ramazzottius varieornatus</name>
    <name type="common">Water bear</name>
    <name type="synonym">Tardigrade</name>
    <dbReference type="NCBI Taxonomy" id="947166"/>
    <lineage>
        <taxon>Eukaryota</taxon>
        <taxon>Metazoa</taxon>
        <taxon>Ecdysozoa</taxon>
        <taxon>Tardigrada</taxon>
        <taxon>Eutardigrada</taxon>
        <taxon>Parachela</taxon>
        <taxon>Hypsibioidea</taxon>
        <taxon>Ramazzottiidae</taxon>
        <taxon>Ramazzottius</taxon>
    </lineage>
</organism>
<gene>
    <name evidence="2" type="primary">RvY_17351-1</name>
    <name evidence="2" type="synonym">RvY_17351.1</name>
    <name evidence="2" type="ORF">RvY_17351</name>
</gene>
<dbReference type="EMBL" id="BDGG01000015">
    <property type="protein sequence ID" value="GAV07526.1"/>
    <property type="molecule type" value="Genomic_DNA"/>
</dbReference>
<evidence type="ECO:0000313" key="3">
    <source>
        <dbReference type="Proteomes" id="UP000186922"/>
    </source>
</evidence>
<proteinExistence type="predicted"/>
<protein>
    <submittedName>
        <fullName evidence="2">Uncharacterized protein</fullName>
    </submittedName>
</protein>
<accession>A0A1D1W2N1</accession>